<dbReference type="Gene3D" id="3.20.20.80">
    <property type="entry name" value="Glycosidases"/>
    <property type="match status" value="1"/>
</dbReference>
<dbReference type="EMBL" id="MU004416">
    <property type="protein sequence ID" value="KAF2651811.1"/>
    <property type="molecule type" value="Genomic_DNA"/>
</dbReference>
<dbReference type="GO" id="GO:0016020">
    <property type="term" value="C:membrane"/>
    <property type="evidence" value="ECO:0007669"/>
    <property type="project" value="TreeGrafter"/>
</dbReference>
<reference evidence="8" key="1">
    <citation type="journal article" date="2020" name="Stud. Mycol.">
        <title>101 Dothideomycetes genomes: a test case for predicting lifestyles and emergence of pathogens.</title>
        <authorList>
            <person name="Haridas S."/>
            <person name="Albert R."/>
            <person name="Binder M."/>
            <person name="Bloem J."/>
            <person name="Labutti K."/>
            <person name="Salamov A."/>
            <person name="Andreopoulos B."/>
            <person name="Baker S."/>
            <person name="Barry K."/>
            <person name="Bills G."/>
            <person name="Bluhm B."/>
            <person name="Cannon C."/>
            <person name="Castanera R."/>
            <person name="Culley D."/>
            <person name="Daum C."/>
            <person name="Ezra D."/>
            <person name="Gonzalez J."/>
            <person name="Henrissat B."/>
            <person name="Kuo A."/>
            <person name="Liang C."/>
            <person name="Lipzen A."/>
            <person name="Lutzoni F."/>
            <person name="Magnuson J."/>
            <person name="Mondo S."/>
            <person name="Nolan M."/>
            <person name="Ohm R."/>
            <person name="Pangilinan J."/>
            <person name="Park H.-J."/>
            <person name="Ramirez L."/>
            <person name="Alfaro M."/>
            <person name="Sun H."/>
            <person name="Tritt A."/>
            <person name="Yoshinaga Y."/>
            <person name="Zwiers L.-H."/>
            <person name="Turgeon B."/>
            <person name="Goodwin S."/>
            <person name="Spatafora J."/>
            <person name="Crous P."/>
            <person name="Grigoriev I."/>
        </authorList>
    </citation>
    <scope>NUCLEOTIDE SEQUENCE</scope>
    <source>
        <strain evidence="8">CBS 122681</strain>
    </source>
</reference>
<proteinExistence type="inferred from homology"/>
<dbReference type="EC" id="3.2.1.52" evidence="3"/>
<dbReference type="InterPro" id="IPR017853">
    <property type="entry name" value="GH"/>
</dbReference>
<dbReference type="GO" id="GO:0030203">
    <property type="term" value="P:glycosaminoglycan metabolic process"/>
    <property type="evidence" value="ECO:0007669"/>
    <property type="project" value="TreeGrafter"/>
</dbReference>
<dbReference type="GO" id="GO:0004563">
    <property type="term" value="F:beta-N-acetylhexosaminidase activity"/>
    <property type="evidence" value="ECO:0007669"/>
    <property type="project" value="UniProtKB-EC"/>
</dbReference>
<dbReference type="SUPFAM" id="SSF51445">
    <property type="entry name" value="(Trans)glycosidases"/>
    <property type="match status" value="1"/>
</dbReference>
<keyword evidence="4" id="KW-0732">Signal</keyword>
<protein>
    <recommendedName>
        <fullName evidence="3">beta-N-acetylhexosaminidase</fullName>
        <ecNumber evidence="3">3.2.1.52</ecNumber>
    </recommendedName>
</protein>
<dbReference type="PANTHER" id="PTHR22600:SF26">
    <property type="entry name" value="BETA-N-ACETYLHEXOSAMINIDASE"/>
    <property type="match status" value="1"/>
</dbReference>
<feature type="domain" description="Glycoside hydrolase family 20 catalytic" evidence="7">
    <location>
        <begin position="6"/>
        <end position="245"/>
    </location>
</feature>
<comment type="similarity">
    <text evidence="2">Belongs to the glycosyl hydrolase 20 family.</text>
</comment>
<evidence type="ECO:0000313" key="9">
    <source>
        <dbReference type="Proteomes" id="UP000799324"/>
    </source>
</evidence>
<name>A0A6A6SXT3_9PLEO</name>
<dbReference type="Pfam" id="PF00728">
    <property type="entry name" value="Glyco_hydro_20"/>
    <property type="match status" value="1"/>
</dbReference>
<evidence type="ECO:0000256" key="5">
    <source>
        <dbReference type="ARBA" id="ARBA00022801"/>
    </source>
</evidence>
<dbReference type="AlphaFoldDB" id="A0A6A6SXT3"/>
<dbReference type="InterPro" id="IPR025705">
    <property type="entry name" value="Beta_hexosaminidase_sua/sub"/>
</dbReference>
<accession>A0A6A6SXT3</accession>
<keyword evidence="5 8" id="KW-0378">Hydrolase</keyword>
<dbReference type="PRINTS" id="PR00738">
    <property type="entry name" value="GLHYDRLASE20"/>
</dbReference>
<organism evidence="8 9">
    <name type="scientific">Lophiostoma macrostomum CBS 122681</name>
    <dbReference type="NCBI Taxonomy" id="1314788"/>
    <lineage>
        <taxon>Eukaryota</taxon>
        <taxon>Fungi</taxon>
        <taxon>Dikarya</taxon>
        <taxon>Ascomycota</taxon>
        <taxon>Pezizomycotina</taxon>
        <taxon>Dothideomycetes</taxon>
        <taxon>Pleosporomycetidae</taxon>
        <taxon>Pleosporales</taxon>
        <taxon>Lophiostomataceae</taxon>
        <taxon>Lophiostoma</taxon>
    </lineage>
</organism>
<sequence length="297" mass="34741">MDSEQYPHRGFMLDTGRKFFPLQAILDLLTVLHENNFNVFHWHIYDAECFPITWPDDLGLTNASIKHSHTSKHYSPGDIQTVIAHAQRLGILVYPETDMPGHSDIWGLWKKHLVVGKPHLKRPQAQLDIRQRETYDHVASLVTTVDRYFGSPLHHFGGDEVAYIWQTEDDNKLFEGFLHWLKTLLPIKSLILWDDPLYDEEKRIELSKDWIIQTWHNGATQGMLNKEHRVIVSESDAFYIGNSDKDKIASFQFPDDPKVLGFEVVWFTSEGDDPYDFRENWVMEPIKAASQIRRKRM</sequence>
<dbReference type="PANTHER" id="PTHR22600">
    <property type="entry name" value="BETA-HEXOSAMINIDASE"/>
    <property type="match status" value="1"/>
</dbReference>
<evidence type="ECO:0000256" key="6">
    <source>
        <dbReference type="PIRSR" id="PIRSR625705-1"/>
    </source>
</evidence>
<comment type="catalytic activity">
    <reaction evidence="1">
        <text>Hydrolysis of terminal non-reducing N-acetyl-D-hexosamine residues in N-acetyl-beta-D-hexosaminides.</text>
        <dbReference type="EC" id="3.2.1.52"/>
    </reaction>
</comment>
<dbReference type="InterPro" id="IPR015883">
    <property type="entry name" value="Glyco_hydro_20_cat"/>
</dbReference>
<evidence type="ECO:0000256" key="4">
    <source>
        <dbReference type="ARBA" id="ARBA00022729"/>
    </source>
</evidence>
<evidence type="ECO:0000313" key="8">
    <source>
        <dbReference type="EMBL" id="KAF2651811.1"/>
    </source>
</evidence>
<feature type="active site" description="Proton donor" evidence="6">
    <location>
        <position position="160"/>
    </location>
</feature>
<keyword evidence="9" id="KW-1185">Reference proteome</keyword>
<evidence type="ECO:0000256" key="1">
    <source>
        <dbReference type="ARBA" id="ARBA00001231"/>
    </source>
</evidence>
<dbReference type="Proteomes" id="UP000799324">
    <property type="component" value="Unassembled WGS sequence"/>
</dbReference>
<dbReference type="GO" id="GO:0005975">
    <property type="term" value="P:carbohydrate metabolic process"/>
    <property type="evidence" value="ECO:0007669"/>
    <property type="project" value="InterPro"/>
</dbReference>
<evidence type="ECO:0000256" key="3">
    <source>
        <dbReference type="ARBA" id="ARBA00012663"/>
    </source>
</evidence>
<evidence type="ECO:0000256" key="2">
    <source>
        <dbReference type="ARBA" id="ARBA00006285"/>
    </source>
</evidence>
<evidence type="ECO:0000259" key="7">
    <source>
        <dbReference type="Pfam" id="PF00728"/>
    </source>
</evidence>
<gene>
    <name evidence="8" type="ORF">K491DRAFT_636740</name>
</gene>
<dbReference type="OrthoDB" id="428480at2759"/>